<dbReference type="Gene3D" id="1.20.970.10">
    <property type="entry name" value="Transferase, Pyrimidine Nucleoside Phosphorylase, Chain C"/>
    <property type="match status" value="1"/>
</dbReference>
<gene>
    <name evidence="5" type="ORF">Clacol_009673</name>
</gene>
<keyword evidence="2" id="KW-0808">Transferase</keyword>
<dbReference type="AlphaFoldDB" id="A0AAV5ANM4"/>
<evidence type="ECO:0000313" key="5">
    <source>
        <dbReference type="EMBL" id="GJJ15397.1"/>
    </source>
</evidence>
<dbReference type="InterPro" id="IPR035902">
    <property type="entry name" value="Nuc_phospho_transferase"/>
</dbReference>
<organism evidence="5 6">
    <name type="scientific">Clathrus columnatus</name>
    <dbReference type="NCBI Taxonomy" id="1419009"/>
    <lineage>
        <taxon>Eukaryota</taxon>
        <taxon>Fungi</taxon>
        <taxon>Dikarya</taxon>
        <taxon>Basidiomycota</taxon>
        <taxon>Agaricomycotina</taxon>
        <taxon>Agaricomycetes</taxon>
        <taxon>Phallomycetidae</taxon>
        <taxon>Phallales</taxon>
        <taxon>Clathraceae</taxon>
        <taxon>Clathrus</taxon>
    </lineage>
</organism>
<dbReference type="Gene3D" id="3.40.1030.10">
    <property type="entry name" value="Nucleoside phosphorylase/phosphoribosyltransferase catalytic domain"/>
    <property type="match status" value="1"/>
</dbReference>
<dbReference type="NCBIfam" id="TIGR01245">
    <property type="entry name" value="trpD"/>
    <property type="match status" value="1"/>
</dbReference>
<evidence type="ECO:0008006" key="7">
    <source>
        <dbReference type="Google" id="ProtNLM"/>
    </source>
</evidence>
<dbReference type="Pfam" id="PF02885">
    <property type="entry name" value="Glycos_trans_3N"/>
    <property type="match status" value="1"/>
</dbReference>
<dbReference type="GO" id="GO:0005829">
    <property type="term" value="C:cytosol"/>
    <property type="evidence" value="ECO:0007669"/>
    <property type="project" value="TreeGrafter"/>
</dbReference>
<name>A0AAV5ANM4_9AGAM</name>
<dbReference type="InterPro" id="IPR005940">
    <property type="entry name" value="Anthranilate_Pribosyl_Tfrase"/>
</dbReference>
<feature type="domain" description="Glycosyl transferase family 3" evidence="3">
    <location>
        <begin position="94"/>
        <end position="364"/>
    </location>
</feature>
<accession>A0AAV5ANM4</accession>
<dbReference type="InterPro" id="IPR000312">
    <property type="entry name" value="Glycosyl_Trfase_fam3"/>
</dbReference>
<protein>
    <recommendedName>
        <fullName evidence="7">Anthranilate phosphoribosyltransferase</fullName>
    </recommendedName>
</protein>
<dbReference type="Proteomes" id="UP001050691">
    <property type="component" value="Unassembled WGS sequence"/>
</dbReference>
<keyword evidence="1" id="KW-0328">Glycosyltransferase</keyword>
<keyword evidence="6" id="KW-1185">Reference proteome</keyword>
<dbReference type="GO" id="GO:0004048">
    <property type="term" value="F:anthranilate phosphoribosyltransferase activity"/>
    <property type="evidence" value="ECO:0007669"/>
    <property type="project" value="InterPro"/>
</dbReference>
<evidence type="ECO:0000256" key="2">
    <source>
        <dbReference type="ARBA" id="ARBA00022679"/>
    </source>
</evidence>
<sequence>MSVDQLSSVRTPETFTPILKKLINSPREFGVEDSYNAFHHLLSPASTTPEQISSFLTALHLTGVDKKSEIISTAADVLHFHSVKPTIDGAEDFLVDIVGTGGDGWNTFNVSTTAAIVAAGAGARHGNKAQTSKSGSADLLKALGCPLVLLSPIKTLAATPENPYVSRVLTEPLPRIPFQFLLAPDYHPALSLVGPIRKILPFRTIFNILGPLVNPAKPKGMIVGVAAPWLGPVFAQALKSGGVQRAIVVCGKEQLDELSCAGETDAWRLDESGEITHFTLHPNMFGLPTHPLSKVSGGDADENASIFKRILDPATRGDTIHEDLIPILDFILINAGALLVVANIAKDWKEGATLARQSIMNGKAWDALIQFREAGNNAIQSK</sequence>
<dbReference type="Pfam" id="PF00591">
    <property type="entry name" value="Glycos_transf_3"/>
    <property type="match status" value="1"/>
</dbReference>
<dbReference type="GO" id="GO:0000162">
    <property type="term" value="P:L-tryptophan biosynthetic process"/>
    <property type="evidence" value="ECO:0007669"/>
    <property type="project" value="InterPro"/>
</dbReference>
<comment type="caution">
    <text evidence="5">The sequence shown here is derived from an EMBL/GenBank/DDBJ whole genome shotgun (WGS) entry which is preliminary data.</text>
</comment>
<reference evidence="5" key="1">
    <citation type="submission" date="2021-10" db="EMBL/GenBank/DDBJ databases">
        <title>De novo Genome Assembly of Clathrus columnatus (Basidiomycota, Fungi) Using Illumina and Nanopore Sequence Data.</title>
        <authorList>
            <person name="Ogiso-Tanaka E."/>
            <person name="Itagaki H."/>
            <person name="Hosoya T."/>
            <person name="Hosaka K."/>
        </authorList>
    </citation>
    <scope>NUCLEOTIDE SEQUENCE</scope>
    <source>
        <strain evidence="5">MO-923</strain>
    </source>
</reference>
<evidence type="ECO:0000259" key="4">
    <source>
        <dbReference type="Pfam" id="PF02885"/>
    </source>
</evidence>
<dbReference type="PANTHER" id="PTHR43285">
    <property type="entry name" value="ANTHRANILATE PHOSPHORIBOSYLTRANSFERASE"/>
    <property type="match status" value="1"/>
</dbReference>
<proteinExistence type="predicted"/>
<feature type="domain" description="Glycosyl transferase family 3 N-terminal" evidence="4">
    <location>
        <begin position="17"/>
        <end position="77"/>
    </location>
</feature>
<dbReference type="EMBL" id="BPWL01000011">
    <property type="protein sequence ID" value="GJJ15397.1"/>
    <property type="molecule type" value="Genomic_DNA"/>
</dbReference>
<evidence type="ECO:0000259" key="3">
    <source>
        <dbReference type="Pfam" id="PF00591"/>
    </source>
</evidence>
<dbReference type="SUPFAM" id="SSF52418">
    <property type="entry name" value="Nucleoside phosphorylase/phosphoribosyltransferase catalytic domain"/>
    <property type="match status" value="1"/>
</dbReference>
<dbReference type="PANTHER" id="PTHR43285:SF2">
    <property type="entry name" value="ANTHRANILATE PHOSPHORIBOSYLTRANSFERASE"/>
    <property type="match status" value="1"/>
</dbReference>
<evidence type="ECO:0000256" key="1">
    <source>
        <dbReference type="ARBA" id="ARBA00022676"/>
    </source>
</evidence>
<dbReference type="InterPro" id="IPR017459">
    <property type="entry name" value="Glycosyl_Trfase_fam3_N_dom"/>
</dbReference>
<evidence type="ECO:0000313" key="6">
    <source>
        <dbReference type="Proteomes" id="UP001050691"/>
    </source>
</evidence>